<keyword evidence="2" id="KW-0456">Lyase</keyword>
<evidence type="ECO:0000256" key="4">
    <source>
        <dbReference type="PIRSR" id="PIRSR617939-2"/>
    </source>
</evidence>
<comment type="caution">
    <text evidence="5">The sequence shown here is derived from an EMBL/GenBank/DDBJ whole genome shotgun (WGS) entry which is preliminary data.</text>
</comment>
<dbReference type="PANTHER" id="PTHR12935">
    <property type="entry name" value="GAMMA-GLUTAMYLCYCLOTRANSFERASE"/>
    <property type="match status" value="1"/>
</dbReference>
<dbReference type="InterPro" id="IPR017939">
    <property type="entry name" value="G-Glutamylcylcotransferase"/>
</dbReference>
<name>A0AAV2QX40_MEGNR</name>
<evidence type="ECO:0000256" key="2">
    <source>
        <dbReference type="ARBA" id="ARBA00023239"/>
    </source>
</evidence>
<dbReference type="Proteomes" id="UP001497623">
    <property type="component" value="Unassembled WGS sequence"/>
</dbReference>
<protein>
    <recommendedName>
        <fullName evidence="1">gamma-glutamylcyclotransferase</fullName>
        <ecNumber evidence="1">4.3.2.9</ecNumber>
    </recommendedName>
</protein>
<accession>A0AAV2QX40</accession>
<sequence length="185" mass="21140">MYLLTIACVLNMVKVTPKNSFLYFAYGSNLLTDRIHVNNPSARKVDVGKLKDYCLGFDYFSQRWKGAAATIMKEKGQHMYGVLWELDDEHMKSLDEQEGVEKGIYEVHPVTVEITNGELVQARSYKIIRPPETDKRPSKVYMDVILKGARENGLPEEYIKYLESIEHNGYSGEVNVNLDLSLVKS</sequence>
<reference evidence="5 6" key="1">
    <citation type="submission" date="2024-05" db="EMBL/GenBank/DDBJ databases">
        <authorList>
            <person name="Wallberg A."/>
        </authorList>
    </citation>
    <scope>NUCLEOTIDE SEQUENCE [LARGE SCALE GENOMIC DNA]</scope>
</reference>
<dbReference type="GO" id="GO:0003839">
    <property type="term" value="F:gamma-glutamylcyclotransferase activity"/>
    <property type="evidence" value="ECO:0007669"/>
    <property type="project" value="UniProtKB-EC"/>
</dbReference>
<keyword evidence="6" id="KW-1185">Reference proteome</keyword>
<dbReference type="AlphaFoldDB" id="A0AAV2QX40"/>
<feature type="binding site" evidence="4">
    <location>
        <position position="141"/>
    </location>
    <ligand>
        <name>substrate</name>
    </ligand>
</feature>
<organism evidence="5 6">
    <name type="scientific">Meganyctiphanes norvegica</name>
    <name type="common">Northern krill</name>
    <name type="synonym">Thysanopoda norvegica</name>
    <dbReference type="NCBI Taxonomy" id="48144"/>
    <lineage>
        <taxon>Eukaryota</taxon>
        <taxon>Metazoa</taxon>
        <taxon>Ecdysozoa</taxon>
        <taxon>Arthropoda</taxon>
        <taxon>Crustacea</taxon>
        <taxon>Multicrustacea</taxon>
        <taxon>Malacostraca</taxon>
        <taxon>Eumalacostraca</taxon>
        <taxon>Eucarida</taxon>
        <taxon>Euphausiacea</taxon>
        <taxon>Euphausiidae</taxon>
        <taxon>Meganyctiphanes</taxon>
    </lineage>
</organism>
<feature type="active site" description="Proton acceptor" evidence="3">
    <location>
        <position position="98"/>
    </location>
</feature>
<proteinExistence type="predicted"/>
<dbReference type="Gene3D" id="3.10.490.10">
    <property type="entry name" value="Gamma-glutamyl cyclotransferase-like"/>
    <property type="match status" value="1"/>
</dbReference>
<dbReference type="InterPro" id="IPR036568">
    <property type="entry name" value="GGCT-like_sf"/>
</dbReference>
<dbReference type="Pfam" id="PF13772">
    <property type="entry name" value="AIG2_2"/>
    <property type="match status" value="1"/>
</dbReference>
<dbReference type="EMBL" id="CAXKWB010011450">
    <property type="protein sequence ID" value="CAL4101429.1"/>
    <property type="molecule type" value="Genomic_DNA"/>
</dbReference>
<evidence type="ECO:0000256" key="3">
    <source>
        <dbReference type="PIRSR" id="PIRSR617939-1"/>
    </source>
</evidence>
<feature type="binding site" evidence="4">
    <location>
        <begin position="23"/>
        <end position="28"/>
    </location>
    <ligand>
        <name>substrate</name>
    </ligand>
</feature>
<dbReference type="InterPro" id="IPR013024">
    <property type="entry name" value="GGCT-like"/>
</dbReference>
<dbReference type="PANTHER" id="PTHR12935:SF0">
    <property type="entry name" value="GAMMA-GLUTAMYLCYCLOTRANSFERASE"/>
    <property type="match status" value="1"/>
</dbReference>
<evidence type="ECO:0000313" key="5">
    <source>
        <dbReference type="EMBL" id="CAL4101429.1"/>
    </source>
</evidence>
<dbReference type="SUPFAM" id="SSF110857">
    <property type="entry name" value="Gamma-glutamyl cyclotransferase-like"/>
    <property type="match status" value="1"/>
</dbReference>
<gene>
    <name evidence="5" type="ORF">MNOR_LOCUS17006</name>
</gene>
<dbReference type="EC" id="4.3.2.9" evidence="1"/>
<dbReference type="CDD" id="cd06661">
    <property type="entry name" value="GGCT_like"/>
    <property type="match status" value="1"/>
</dbReference>
<evidence type="ECO:0000256" key="1">
    <source>
        <dbReference type="ARBA" id="ARBA00012346"/>
    </source>
</evidence>
<evidence type="ECO:0000313" key="6">
    <source>
        <dbReference type="Proteomes" id="UP001497623"/>
    </source>
</evidence>